<evidence type="ECO:0000256" key="1">
    <source>
        <dbReference type="SAM" id="MobiDB-lite"/>
    </source>
</evidence>
<comment type="caution">
    <text evidence="2">The sequence shown here is derived from an EMBL/GenBank/DDBJ whole genome shotgun (WGS) entry which is preliminary data.</text>
</comment>
<evidence type="ECO:0000313" key="2">
    <source>
        <dbReference type="EMBL" id="GJT56175.1"/>
    </source>
</evidence>
<gene>
    <name evidence="2" type="ORF">Tco_0991229</name>
</gene>
<reference evidence="2" key="2">
    <citation type="submission" date="2022-01" db="EMBL/GenBank/DDBJ databases">
        <authorList>
            <person name="Yamashiro T."/>
            <person name="Shiraishi A."/>
            <person name="Satake H."/>
            <person name="Nakayama K."/>
        </authorList>
    </citation>
    <scope>NUCLEOTIDE SEQUENCE</scope>
</reference>
<organism evidence="2 3">
    <name type="scientific">Tanacetum coccineum</name>
    <dbReference type="NCBI Taxonomy" id="301880"/>
    <lineage>
        <taxon>Eukaryota</taxon>
        <taxon>Viridiplantae</taxon>
        <taxon>Streptophyta</taxon>
        <taxon>Embryophyta</taxon>
        <taxon>Tracheophyta</taxon>
        <taxon>Spermatophyta</taxon>
        <taxon>Magnoliopsida</taxon>
        <taxon>eudicotyledons</taxon>
        <taxon>Gunneridae</taxon>
        <taxon>Pentapetalae</taxon>
        <taxon>asterids</taxon>
        <taxon>campanulids</taxon>
        <taxon>Asterales</taxon>
        <taxon>Asteraceae</taxon>
        <taxon>Asteroideae</taxon>
        <taxon>Anthemideae</taxon>
        <taxon>Anthemidinae</taxon>
        <taxon>Tanacetum</taxon>
    </lineage>
</organism>
<reference evidence="2" key="1">
    <citation type="journal article" date="2022" name="Int. J. Mol. Sci.">
        <title>Draft Genome of Tanacetum Coccineum: Genomic Comparison of Closely Related Tanacetum-Family Plants.</title>
        <authorList>
            <person name="Yamashiro T."/>
            <person name="Shiraishi A."/>
            <person name="Nakayama K."/>
            <person name="Satake H."/>
        </authorList>
    </citation>
    <scope>NUCLEOTIDE SEQUENCE</scope>
</reference>
<accession>A0ABQ5EZV9</accession>
<proteinExistence type="predicted"/>
<dbReference type="EMBL" id="BQNB010016821">
    <property type="protein sequence ID" value="GJT56175.1"/>
    <property type="molecule type" value="Genomic_DNA"/>
</dbReference>
<keyword evidence="3" id="KW-1185">Reference proteome</keyword>
<feature type="compositionally biased region" description="Basic residues" evidence="1">
    <location>
        <begin position="319"/>
        <end position="332"/>
    </location>
</feature>
<sequence>MLATNQPCRKPLCGQISQPVDDKYHFELKDQFLKELRDNTFSSSNHEDANEHIEKVLEIVDLFHVPNIRSKNQVMFESSLCSLTEAAKSLAKKQTSGYMDGDLALQMDGWKFQLDKCLEFTRCHKNKSLPMAKQSCTASIIREEKSRSLMRRNWSVGSKKLSVITLLRSTRVPVTLAIQPGIEALILVAHWRDKRDWNGLMSKRLGLGYGFTKKACFVCGSFSHLIRDCDFHEKRMAKQVELNKKKGKGTGQGENRPVWNNVQRLNHQNQFVPTAVLTRTGRIPVNTASHNFNSQAVSTSAARKVNAVRPIVNENRPRNNFHKSHSPIRRPFNRTTTPRTKFSNQKVNTAKVKAVSVVGGKRETTVKPSAGCNWRPKRHYWNKFSKYNGGSNSRKCVNSEDPLGRPKPKMAWVPKRN</sequence>
<dbReference type="Proteomes" id="UP001151760">
    <property type="component" value="Unassembled WGS sequence"/>
</dbReference>
<feature type="region of interest" description="Disordered" evidence="1">
    <location>
        <begin position="391"/>
        <end position="417"/>
    </location>
</feature>
<evidence type="ECO:0008006" key="4">
    <source>
        <dbReference type="Google" id="ProtNLM"/>
    </source>
</evidence>
<feature type="region of interest" description="Disordered" evidence="1">
    <location>
        <begin position="315"/>
        <end position="340"/>
    </location>
</feature>
<protein>
    <recommendedName>
        <fullName evidence="4">CCHC-type domain-containing protein</fullName>
    </recommendedName>
</protein>
<evidence type="ECO:0000313" key="3">
    <source>
        <dbReference type="Proteomes" id="UP001151760"/>
    </source>
</evidence>
<name>A0ABQ5EZV9_9ASTR</name>